<evidence type="ECO:0000256" key="5">
    <source>
        <dbReference type="ARBA" id="ARBA00023002"/>
    </source>
</evidence>
<dbReference type="Pfam" id="PF08031">
    <property type="entry name" value="BBE"/>
    <property type="match status" value="1"/>
</dbReference>
<dbReference type="SUPFAM" id="SSF56176">
    <property type="entry name" value="FAD-binding/transporter-associated domain-like"/>
    <property type="match status" value="1"/>
</dbReference>
<evidence type="ECO:0000259" key="7">
    <source>
        <dbReference type="PROSITE" id="PS51387"/>
    </source>
</evidence>
<dbReference type="InterPro" id="IPR016169">
    <property type="entry name" value="FAD-bd_PCMH_sub2"/>
</dbReference>
<dbReference type="InterPro" id="IPR050416">
    <property type="entry name" value="FAD-linked_Oxidoreductase"/>
</dbReference>
<gene>
    <name evidence="8" type="ORF">B7463_g3715</name>
</gene>
<keyword evidence="6" id="KW-0732">Signal</keyword>
<feature type="non-terminal residue" evidence="8">
    <location>
        <position position="1"/>
    </location>
</feature>
<keyword evidence="4" id="KW-0274">FAD</keyword>
<evidence type="ECO:0000256" key="6">
    <source>
        <dbReference type="SAM" id="SignalP"/>
    </source>
</evidence>
<keyword evidence="5" id="KW-0560">Oxidoreductase</keyword>
<dbReference type="AlphaFoldDB" id="A0A3E2HGZ9"/>
<dbReference type="GO" id="GO:0071949">
    <property type="term" value="F:FAD binding"/>
    <property type="evidence" value="ECO:0007669"/>
    <property type="project" value="InterPro"/>
</dbReference>
<feature type="domain" description="FAD-binding PCMH-type" evidence="7">
    <location>
        <begin position="120"/>
        <end position="302"/>
    </location>
</feature>
<accession>A0A3E2HGZ9</accession>
<evidence type="ECO:0000313" key="9">
    <source>
        <dbReference type="Proteomes" id="UP000258309"/>
    </source>
</evidence>
<name>A0A3E2HGZ9_SCYLI</name>
<evidence type="ECO:0000313" key="8">
    <source>
        <dbReference type="EMBL" id="RFU32605.1"/>
    </source>
</evidence>
<proteinExistence type="inferred from homology"/>
<dbReference type="EMBL" id="NCSJ02000051">
    <property type="protein sequence ID" value="RFU32605.1"/>
    <property type="molecule type" value="Genomic_DNA"/>
</dbReference>
<keyword evidence="9" id="KW-1185">Reference proteome</keyword>
<dbReference type="InterPro" id="IPR016166">
    <property type="entry name" value="FAD-bd_PCMH"/>
</dbReference>
<dbReference type="PROSITE" id="PS51387">
    <property type="entry name" value="FAD_PCMH"/>
    <property type="match status" value="1"/>
</dbReference>
<dbReference type="OMA" id="CHEGQPN"/>
<dbReference type="InterPro" id="IPR036318">
    <property type="entry name" value="FAD-bd_PCMH-like_sf"/>
</dbReference>
<feature type="chain" id="PRO_5017716945" description="FAD-binding PCMH-type domain-containing protein" evidence="6">
    <location>
        <begin position="23"/>
        <end position="589"/>
    </location>
</feature>
<dbReference type="Pfam" id="PF01565">
    <property type="entry name" value="FAD_binding_4"/>
    <property type="match status" value="1"/>
</dbReference>
<dbReference type="Proteomes" id="UP000258309">
    <property type="component" value="Unassembled WGS sequence"/>
</dbReference>
<dbReference type="PANTHER" id="PTHR42973">
    <property type="entry name" value="BINDING OXIDOREDUCTASE, PUTATIVE (AFU_ORTHOLOGUE AFUA_1G17690)-RELATED"/>
    <property type="match status" value="1"/>
</dbReference>
<dbReference type="InterPro" id="IPR006094">
    <property type="entry name" value="Oxid_FAD_bind_N"/>
</dbReference>
<evidence type="ECO:0000256" key="1">
    <source>
        <dbReference type="ARBA" id="ARBA00001974"/>
    </source>
</evidence>
<dbReference type="InterPro" id="IPR006093">
    <property type="entry name" value="Oxy_OxRdtase_FAD_BS"/>
</dbReference>
<evidence type="ECO:0000256" key="2">
    <source>
        <dbReference type="ARBA" id="ARBA00005466"/>
    </source>
</evidence>
<feature type="non-terminal residue" evidence="8">
    <location>
        <position position="589"/>
    </location>
</feature>
<keyword evidence="3" id="KW-0285">Flavoprotein</keyword>
<dbReference type="PROSITE" id="PS00862">
    <property type="entry name" value="OX2_COVAL_FAD"/>
    <property type="match status" value="1"/>
</dbReference>
<protein>
    <recommendedName>
        <fullName evidence="7">FAD-binding PCMH-type domain-containing protein</fullName>
    </recommendedName>
</protein>
<feature type="signal peptide" evidence="6">
    <location>
        <begin position="1"/>
        <end position="22"/>
    </location>
</feature>
<comment type="caution">
    <text evidence="8">The sequence shown here is derived from an EMBL/GenBank/DDBJ whole genome shotgun (WGS) entry which is preliminary data.</text>
</comment>
<comment type="similarity">
    <text evidence="2">Belongs to the oxygen-dependent FAD-linked oxidoreductase family.</text>
</comment>
<dbReference type="PANTHER" id="PTHR42973:SF39">
    <property type="entry name" value="FAD-BINDING PCMH-TYPE DOMAIN-CONTAINING PROTEIN"/>
    <property type="match status" value="1"/>
</dbReference>
<dbReference type="Gene3D" id="3.30.465.10">
    <property type="match status" value="2"/>
</dbReference>
<comment type="cofactor">
    <cofactor evidence="1">
        <name>FAD</name>
        <dbReference type="ChEBI" id="CHEBI:57692"/>
    </cofactor>
</comment>
<dbReference type="InterPro" id="IPR012951">
    <property type="entry name" value="BBE"/>
</dbReference>
<dbReference type="OrthoDB" id="9983560at2759"/>
<evidence type="ECO:0000256" key="4">
    <source>
        <dbReference type="ARBA" id="ARBA00022827"/>
    </source>
</evidence>
<organism evidence="8 9">
    <name type="scientific">Scytalidium lignicola</name>
    <name type="common">Hyphomycete</name>
    <dbReference type="NCBI Taxonomy" id="5539"/>
    <lineage>
        <taxon>Eukaryota</taxon>
        <taxon>Fungi</taxon>
        <taxon>Dikarya</taxon>
        <taxon>Ascomycota</taxon>
        <taxon>Pezizomycotina</taxon>
        <taxon>Leotiomycetes</taxon>
        <taxon>Leotiomycetes incertae sedis</taxon>
        <taxon>Scytalidium</taxon>
    </lineage>
</organism>
<dbReference type="STRING" id="5539.A0A3E2HGZ9"/>
<evidence type="ECO:0000256" key="3">
    <source>
        <dbReference type="ARBA" id="ARBA00022630"/>
    </source>
</evidence>
<dbReference type="GO" id="GO:0016491">
    <property type="term" value="F:oxidoreductase activity"/>
    <property type="evidence" value="ECO:0007669"/>
    <property type="project" value="UniProtKB-KW"/>
</dbReference>
<sequence>MWCHRFITLCFSLLHLLSLIDAHKYPLPKSCKASPGSPDWPSRYEWVALNRSISGRLLQPPPPGAVCHPDQPTYDPATCPAVDTAWFDVNFHVNHPISNLWNNWNNDSCVPWLIPSPCSGEGYPVYVINATSKEDVKKGVDFARKHNVRLNIKGTGHDYLGRSTSPNSLSIWTHNMKGLKFFDSFKPKGCRFHIDTPAITMNAGTQFGEVDLAASQKNLSICSGGGLTVGIGGYLTGAGHSALSSTYGLGADNVLEIKVVTPGGQILTVNECQHQDLFWALRGGGGSTFGIITSVTIKAFPSTPFIVNTLSFGTAPPYTETYWNGITYFLSKYPLLSSQGLGGYGFILPNTTYNNTQIGAFEGAFLMPVLSASNTSASVEAAISPILANISATYPNQWQFIMNTTTYRSFYDWFQNNNGPDNAGIDMAVGSRLLDEKALTANLTALKVTLQNSIPPGSVGSAYLVSGKGVRDAKPRGGSNAVLPAWRESLVHYVIGVSWTPQNETEKAQQQNLLTNTYVKALRDLAPNTGSYVNEADANEPHFQKTFWGTNYPRLLKIKREIDPDDVLWCTPCVGNDRWHLVGNDLCRV</sequence>
<reference evidence="8 9" key="1">
    <citation type="submission" date="2018-05" db="EMBL/GenBank/DDBJ databases">
        <title>Draft genome sequence of Scytalidium lignicola DSM 105466, a ubiquitous saprotrophic fungus.</title>
        <authorList>
            <person name="Buettner E."/>
            <person name="Gebauer A.M."/>
            <person name="Hofrichter M."/>
            <person name="Liers C."/>
            <person name="Kellner H."/>
        </authorList>
    </citation>
    <scope>NUCLEOTIDE SEQUENCE [LARGE SCALE GENOMIC DNA]</scope>
    <source>
        <strain evidence="8 9">DSM 105466</strain>
    </source>
</reference>